<name>A0A4Q2KCU6_9FIRM</name>
<organism evidence="2 3">
    <name type="scientific">Candidatus Borkfalkia ceftriaxoniphila</name>
    <dbReference type="NCBI Taxonomy" id="2508949"/>
    <lineage>
        <taxon>Bacteria</taxon>
        <taxon>Bacillati</taxon>
        <taxon>Bacillota</taxon>
        <taxon>Clostridia</taxon>
        <taxon>Christensenellales</taxon>
        <taxon>Christensenellaceae</taxon>
        <taxon>Candidatus Borkfalkia</taxon>
    </lineage>
</organism>
<comment type="caution">
    <text evidence="2">The sequence shown here is derived from an EMBL/GenBank/DDBJ whole genome shotgun (WGS) entry which is preliminary data.</text>
</comment>
<protein>
    <submittedName>
        <fullName evidence="2">Uncharacterized protein</fullName>
    </submittedName>
</protein>
<keyword evidence="1" id="KW-0812">Transmembrane</keyword>
<gene>
    <name evidence="2" type="ORF">ESZ91_04890</name>
</gene>
<accession>A0A4Q2KCU6</accession>
<evidence type="ECO:0000313" key="2">
    <source>
        <dbReference type="EMBL" id="RXZ61730.1"/>
    </source>
</evidence>
<evidence type="ECO:0000313" key="3">
    <source>
        <dbReference type="Proteomes" id="UP000291269"/>
    </source>
</evidence>
<dbReference type="Proteomes" id="UP000291269">
    <property type="component" value="Unassembled WGS sequence"/>
</dbReference>
<dbReference type="AlphaFoldDB" id="A0A4Q2KCU6"/>
<feature type="transmembrane region" description="Helical" evidence="1">
    <location>
        <begin position="7"/>
        <end position="26"/>
    </location>
</feature>
<proteinExistence type="predicted"/>
<keyword evidence="1" id="KW-1133">Transmembrane helix</keyword>
<keyword evidence="1" id="KW-0472">Membrane</keyword>
<evidence type="ECO:0000256" key="1">
    <source>
        <dbReference type="SAM" id="Phobius"/>
    </source>
</evidence>
<feature type="transmembrane region" description="Helical" evidence="1">
    <location>
        <begin position="113"/>
        <end position="132"/>
    </location>
</feature>
<keyword evidence="3" id="KW-1185">Reference proteome</keyword>
<reference evidence="2 3" key="1">
    <citation type="journal article" date="2019" name="Gut">
        <title>Antibiotics-induced monodominance of a novel gut bacterial order.</title>
        <authorList>
            <person name="Hildebrand F."/>
            <person name="Moitinho-Silva L."/>
            <person name="Blasche S."/>
            <person name="Jahn M.T."/>
            <person name="Gossmann T.I."/>
            <person name="Heuerta-Cepas J."/>
            <person name="Hercog R."/>
            <person name="Luetge M."/>
            <person name="Bahram M."/>
            <person name="Pryszlak A."/>
            <person name="Alves R.J."/>
            <person name="Waszak S.M."/>
            <person name="Zhu A."/>
            <person name="Ye L."/>
            <person name="Costea P.I."/>
            <person name="Aalvink S."/>
            <person name="Belzer C."/>
            <person name="Forslund S.K."/>
            <person name="Sunagawa S."/>
            <person name="Hentschel U."/>
            <person name="Merten C."/>
            <person name="Patil K.R."/>
            <person name="Benes V."/>
            <person name="Bork P."/>
        </authorList>
    </citation>
    <scope>NUCLEOTIDE SEQUENCE [LARGE SCALE GENOMIC DNA]</scope>
    <source>
        <strain evidence="2 3">HDS1380</strain>
    </source>
</reference>
<dbReference type="EMBL" id="SDOZ01000002">
    <property type="protein sequence ID" value="RXZ61730.1"/>
    <property type="molecule type" value="Genomic_DNA"/>
</dbReference>
<dbReference type="RefSeq" id="WP_129224681.1">
    <property type="nucleotide sequence ID" value="NZ_SDOZ01000002.1"/>
</dbReference>
<sequence>MRIFIKFFLIVATASVMIFSYKFVIVSDGVKTALSYSNLHFNEYDAAKKNEVISDVEKIYTYRAFGRQFYIFETRYNGLLLESIRPDELPREAFVHYGLDKALDRLDEVAVKVPHWGIFAGVGLVIVLFPSFKKKKKA</sequence>